<accession>A0A9Q0XRC3</accession>
<gene>
    <name evidence="1" type="ORF">JRQ81_017966</name>
</gene>
<proteinExistence type="predicted"/>
<protein>
    <recommendedName>
        <fullName evidence="3">Transposase</fullName>
    </recommendedName>
</protein>
<dbReference type="PANTHER" id="PTHR46060">
    <property type="entry name" value="MARINER MOS1 TRANSPOSASE-LIKE PROTEIN"/>
    <property type="match status" value="1"/>
</dbReference>
<sequence>MVAPCLEGSVPILQHDNTCPHTSCKTQEALQFKEVLQHLPYSPNLAPYDLDLFPNMKEQLKGHNFHSDNEVRAVIQSWCPQQPSEFFSDGFAQLVTRWHKCSSENNLPY</sequence>
<dbReference type="EMBL" id="JAPFRF010000008">
    <property type="protein sequence ID" value="KAJ7324946.1"/>
    <property type="molecule type" value="Genomic_DNA"/>
</dbReference>
<dbReference type="OrthoDB" id="6125136at2759"/>
<dbReference type="GO" id="GO:0003676">
    <property type="term" value="F:nucleic acid binding"/>
    <property type="evidence" value="ECO:0007669"/>
    <property type="project" value="InterPro"/>
</dbReference>
<evidence type="ECO:0000313" key="2">
    <source>
        <dbReference type="Proteomes" id="UP001142489"/>
    </source>
</evidence>
<dbReference type="InterPro" id="IPR052709">
    <property type="entry name" value="Transposase-MT_Hybrid"/>
</dbReference>
<keyword evidence="2" id="KW-1185">Reference proteome</keyword>
<dbReference type="InterPro" id="IPR036397">
    <property type="entry name" value="RNaseH_sf"/>
</dbReference>
<evidence type="ECO:0008006" key="3">
    <source>
        <dbReference type="Google" id="ProtNLM"/>
    </source>
</evidence>
<organism evidence="1 2">
    <name type="scientific">Phrynocephalus forsythii</name>
    <dbReference type="NCBI Taxonomy" id="171643"/>
    <lineage>
        <taxon>Eukaryota</taxon>
        <taxon>Metazoa</taxon>
        <taxon>Chordata</taxon>
        <taxon>Craniata</taxon>
        <taxon>Vertebrata</taxon>
        <taxon>Euteleostomi</taxon>
        <taxon>Lepidosauria</taxon>
        <taxon>Squamata</taxon>
        <taxon>Bifurcata</taxon>
        <taxon>Unidentata</taxon>
        <taxon>Episquamata</taxon>
        <taxon>Toxicofera</taxon>
        <taxon>Iguania</taxon>
        <taxon>Acrodonta</taxon>
        <taxon>Agamidae</taxon>
        <taxon>Agaminae</taxon>
        <taxon>Phrynocephalus</taxon>
    </lineage>
</organism>
<comment type="caution">
    <text evidence="1">The sequence shown here is derived from an EMBL/GenBank/DDBJ whole genome shotgun (WGS) entry which is preliminary data.</text>
</comment>
<dbReference type="AlphaFoldDB" id="A0A9Q0XRC3"/>
<evidence type="ECO:0000313" key="1">
    <source>
        <dbReference type="EMBL" id="KAJ7324946.1"/>
    </source>
</evidence>
<dbReference type="Gene3D" id="3.30.420.10">
    <property type="entry name" value="Ribonuclease H-like superfamily/Ribonuclease H"/>
    <property type="match status" value="1"/>
</dbReference>
<reference evidence="1" key="1">
    <citation type="journal article" date="2023" name="DNA Res.">
        <title>Chromosome-level genome assembly of Phrynocephalus forsythii using third-generation DNA sequencing and Hi-C analysis.</title>
        <authorList>
            <person name="Qi Y."/>
            <person name="Zhao W."/>
            <person name="Zhao Y."/>
            <person name="Niu C."/>
            <person name="Cao S."/>
            <person name="Zhang Y."/>
        </authorList>
    </citation>
    <scope>NUCLEOTIDE SEQUENCE</scope>
    <source>
        <tissue evidence="1">Muscle</tissue>
    </source>
</reference>
<name>A0A9Q0XRC3_9SAUR</name>
<dbReference type="Proteomes" id="UP001142489">
    <property type="component" value="Unassembled WGS sequence"/>
</dbReference>
<dbReference type="PANTHER" id="PTHR46060:SF1">
    <property type="entry name" value="MARINER MOS1 TRANSPOSASE-LIKE PROTEIN"/>
    <property type="match status" value="1"/>
</dbReference>